<evidence type="ECO:0000256" key="3">
    <source>
        <dbReference type="ARBA" id="ARBA00022989"/>
    </source>
</evidence>
<feature type="transmembrane region" description="Helical" evidence="6">
    <location>
        <begin position="216"/>
        <end position="236"/>
    </location>
</feature>
<reference evidence="8" key="2">
    <citation type="submission" date="2021-08" db="EMBL/GenBank/DDBJ databases">
        <authorList>
            <person name="Gostincar C."/>
            <person name="Sun X."/>
            <person name="Song Z."/>
            <person name="Gunde-Cimerman N."/>
        </authorList>
    </citation>
    <scope>NUCLEOTIDE SEQUENCE</scope>
    <source>
        <strain evidence="8">EXF-9911</strain>
    </source>
</reference>
<evidence type="ECO:0000256" key="5">
    <source>
        <dbReference type="SAM" id="MobiDB-lite"/>
    </source>
</evidence>
<dbReference type="SUPFAM" id="SSF103473">
    <property type="entry name" value="MFS general substrate transporter"/>
    <property type="match status" value="1"/>
</dbReference>
<dbReference type="EMBL" id="JAHFXF010000601">
    <property type="protein sequence ID" value="KAG9684991.1"/>
    <property type="molecule type" value="Genomic_DNA"/>
</dbReference>
<proteinExistence type="predicted"/>
<gene>
    <name evidence="8" type="ORF">KCU76_g12021</name>
</gene>
<keyword evidence="3 6" id="KW-1133">Transmembrane helix</keyword>
<dbReference type="InterPro" id="IPR020846">
    <property type="entry name" value="MFS_dom"/>
</dbReference>
<feature type="compositionally biased region" description="Low complexity" evidence="5">
    <location>
        <begin position="924"/>
        <end position="935"/>
    </location>
</feature>
<keyword evidence="4 6" id="KW-0472">Membrane</keyword>
<feature type="domain" description="Major facilitator superfamily (MFS) profile" evidence="7">
    <location>
        <begin position="88"/>
        <end position="541"/>
    </location>
</feature>
<dbReference type="Proteomes" id="UP000779574">
    <property type="component" value="Unassembled WGS sequence"/>
</dbReference>
<dbReference type="PROSITE" id="PS50850">
    <property type="entry name" value="MFS"/>
    <property type="match status" value="1"/>
</dbReference>
<dbReference type="Pfam" id="PF07690">
    <property type="entry name" value="MFS_1"/>
    <property type="match status" value="1"/>
</dbReference>
<evidence type="ECO:0000313" key="9">
    <source>
        <dbReference type="Proteomes" id="UP000779574"/>
    </source>
</evidence>
<feature type="transmembrane region" description="Helical" evidence="6">
    <location>
        <begin position="437"/>
        <end position="463"/>
    </location>
</feature>
<organism evidence="8 9">
    <name type="scientific">Aureobasidium melanogenum</name>
    <name type="common">Aureobasidium pullulans var. melanogenum</name>
    <dbReference type="NCBI Taxonomy" id="46634"/>
    <lineage>
        <taxon>Eukaryota</taxon>
        <taxon>Fungi</taxon>
        <taxon>Dikarya</taxon>
        <taxon>Ascomycota</taxon>
        <taxon>Pezizomycotina</taxon>
        <taxon>Dothideomycetes</taxon>
        <taxon>Dothideomycetidae</taxon>
        <taxon>Dothideales</taxon>
        <taxon>Saccotheciaceae</taxon>
        <taxon>Aureobasidium</taxon>
    </lineage>
</organism>
<evidence type="ECO:0000313" key="8">
    <source>
        <dbReference type="EMBL" id="KAG9684991.1"/>
    </source>
</evidence>
<name>A0A9P8E9J8_AURME</name>
<evidence type="ECO:0000256" key="2">
    <source>
        <dbReference type="ARBA" id="ARBA00022692"/>
    </source>
</evidence>
<dbReference type="OrthoDB" id="3944128at2759"/>
<feature type="transmembrane region" description="Helical" evidence="6">
    <location>
        <begin position="155"/>
        <end position="177"/>
    </location>
</feature>
<feature type="region of interest" description="Disordered" evidence="5">
    <location>
        <begin position="924"/>
        <end position="954"/>
    </location>
</feature>
<dbReference type="InterPro" id="IPR036259">
    <property type="entry name" value="MFS_trans_sf"/>
</dbReference>
<reference evidence="8" key="1">
    <citation type="journal article" date="2021" name="J Fungi (Basel)">
        <title>Virulence traits and population genomics of the black yeast Aureobasidium melanogenum.</title>
        <authorList>
            <person name="Cernosa A."/>
            <person name="Sun X."/>
            <person name="Gostincar C."/>
            <person name="Fang C."/>
            <person name="Gunde-Cimerman N."/>
            <person name="Song Z."/>
        </authorList>
    </citation>
    <scope>NUCLEOTIDE SEQUENCE</scope>
    <source>
        <strain evidence="8">EXF-9911</strain>
    </source>
</reference>
<feature type="transmembrane region" description="Helical" evidence="6">
    <location>
        <begin position="183"/>
        <end position="204"/>
    </location>
</feature>
<evidence type="ECO:0000259" key="7">
    <source>
        <dbReference type="PROSITE" id="PS50850"/>
    </source>
</evidence>
<protein>
    <submittedName>
        <fullName evidence="8">MFS general substrate transporter</fullName>
    </submittedName>
</protein>
<feature type="region of interest" description="Disordered" evidence="5">
    <location>
        <begin position="1"/>
        <end position="34"/>
    </location>
</feature>
<accession>A0A9P8E9J8</accession>
<feature type="transmembrane region" description="Helical" evidence="6">
    <location>
        <begin position="412"/>
        <end position="431"/>
    </location>
</feature>
<dbReference type="GO" id="GO:0016020">
    <property type="term" value="C:membrane"/>
    <property type="evidence" value="ECO:0007669"/>
    <property type="project" value="UniProtKB-SubCell"/>
</dbReference>
<feature type="non-terminal residue" evidence="8">
    <location>
        <position position="1"/>
    </location>
</feature>
<evidence type="ECO:0000256" key="1">
    <source>
        <dbReference type="ARBA" id="ARBA00004141"/>
    </source>
</evidence>
<comment type="subcellular location">
    <subcellularLocation>
        <location evidence="1">Membrane</location>
        <topology evidence="1">Multi-pass membrane protein</topology>
    </subcellularLocation>
</comment>
<comment type="caution">
    <text evidence="8">The sequence shown here is derived from an EMBL/GenBank/DDBJ whole genome shotgun (WGS) entry which is preliminary data.</text>
</comment>
<feature type="region of interest" description="Disordered" evidence="5">
    <location>
        <begin position="819"/>
        <end position="848"/>
    </location>
</feature>
<dbReference type="GO" id="GO:0022857">
    <property type="term" value="F:transmembrane transporter activity"/>
    <property type="evidence" value="ECO:0007669"/>
    <property type="project" value="InterPro"/>
</dbReference>
<feature type="transmembrane region" description="Helical" evidence="6">
    <location>
        <begin position="242"/>
        <end position="262"/>
    </location>
</feature>
<feature type="transmembrane region" description="Helical" evidence="6">
    <location>
        <begin position="341"/>
        <end position="361"/>
    </location>
</feature>
<evidence type="ECO:0000256" key="4">
    <source>
        <dbReference type="ARBA" id="ARBA00023136"/>
    </source>
</evidence>
<dbReference type="InterPro" id="IPR011701">
    <property type="entry name" value="MFS"/>
</dbReference>
<sequence>MDTTNDTPNIDVPLTPPASPRLSPRRPSVNKSPPLWRLSSLESILEYKAASKQEKEVSVTTSEINSSEYAPSITIDRRFRSTAAEVAFCFSMGLTQLLAEYMISGFAVVLPELLSRFTDGETSDFWPATVLSLVLCSTLCFTARLSDMYGGYPVFMIAVLWLCIWSVIAGFSSSLIVVDVCRAMQGLAIAAYTPSSFALFGAIYPNGPRKNLVLGIYAACSPLGFFMGILVAAALPTEKWNWWFWIAAMMAFVALVSAYISVPSDRADRQQLNLTMDWSGAVTITAGLILVAYALAASSGSLSAWKTPGILVPFIIGLICLALALYVEFWWASCPLLPKGFFEPTCFSPLIIACVFFYGSFGTWLFTTTSHLTLAYGVTGIRMAWWCAPLAVGGVLCGLVSGRLIHHGSPTWTLVVSGVAWVAAPLLLALGSTSMGYWPFVFPAMVCATVGIDITYNIANLVLSSLSPLKWQGLAGAVNSTTVNLGIAFSLAITQVIQTRTEGQDPSLDDRLRGHRNCYLFAASSAAIGLAVTAVTSVSEFDVHVTVGLPTYSATKPCKPSPKECEYLYYHSGLSWDDITLMALCGSPAHLGLPCLIMGGPVQLAYFPVTTVGSDKCQINGSTITNTEGPTAVEALGTTLTSGSVYLSFKSLYAFQEGFGERIGPAFTDFILPLPSSAISTQCGGWFSAQGSGTALNYADLNFPWPASAYNCMNRCRTDLSFTISNGTGVRWTPPPQCSTIWSDLNLILAMPTEVRNLVPAWSTCSMWDAALPNFVFDPPRALVAGTTVATPTPAWMHQDSTASASPAATSYTALPETLASTSTSPSSSTTTYSAGQSADQSSTASSPIASVVATPTRGIGATGISIEFDVDGHTFTASAGDNAFSISGQTISVGGPARVVGSETISLALSGFVVNATTTIPFTSTRPSTTSSGTAIPLRQPQTAGKGTTSSGGSSLAMSWAGISLMSLLAMVFL</sequence>
<feature type="transmembrane region" description="Helical" evidence="6">
    <location>
        <begin position="274"/>
        <end position="296"/>
    </location>
</feature>
<feature type="compositionally biased region" description="Low complexity" evidence="5">
    <location>
        <begin position="819"/>
        <end position="834"/>
    </location>
</feature>
<dbReference type="PANTHER" id="PTHR42718:SF11">
    <property type="entry name" value="MAJOR FACILITATOR SUPERFAMILY (MFS) PROFILE DOMAIN-CONTAINING PROTEIN"/>
    <property type="match status" value="1"/>
</dbReference>
<dbReference type="AlphaFoldDB" id="A0A9P8E9J8"/>
<feature type="transmembrane region" description="Helical" evidence="6">
    <location>
        <begin position="125"/>
        <end position="143"/>
    </location>
</feature>
<feature type="compositionally biased region" description="Low complexity" evidence="5">
    <location>
        <begin position="944"/>
        <end position="954"/>
    </location>
</feature>
<dbReference type="Gene3D" id="1.20.1250.20">
    <property type="entry name" value="MFS general substrate transporter like domains"/>
    <property type="match status" value="2"/>
</dbReference>
<feature type="transmembrane region" description="Helical" evidence="6">
    <location>
        <begin position="308"/>
        <end position="329"/>
    </location>
</feature>
<feature type="transmembrane region" description="Helical" evidence="6">
    <location>
        <begin position="86"/>
        <end position="110"/>
    </location>
</feature>
<dbReference type="PANTHER" id="PTHR42718">
    <property type="entry name" value="MAJOR FACILITATOR SUPERFAMILY MULTIDRUG TRANSPORTER MFSC"/>
    <property type="match status" value="1"/>
</dbReference>
<keyword evidence="2 6" id="KW-0812">Transmembrane</keyword>
<feature type="compositionally biased region" description="Polar residues" evidence="5">
    <location>
        <begin position="835"/>
        <end position="848"/>
    </location>
</feature>
<evidence type="ECO:0000256" key="6">
    <source>
        <dbReference type="SAM" id="Phobius"/>
    </source>
</evidence>
<feature type="transmembrane region" description="Helical" evidence="6">
    <location>
        <begin position="381"/>
        <end position="400"/>
    </location>
</feature>